<evidence type="ECO:0000259" key="1">
    <source>
        <dbReference type="Pfam" id="PF01575"/>
    </source>
</evidence>
<dbReference type="InterPro" id="IPR052342">
    <property type="entry name" value="MCH/BMMD"/>
</dbReference>
<evidence type="ECO:0000313" key="3">
    <source>
        <dbReference type="Proteomes" id="UP000186309"/>
    </source>
</evidence>
<dbReference type="KEGG" id="pbor:BSF38_04109"/>
<gene>
    <name evidence="2" type="primary">paaZ</name>
    <name evidence="2" type="ORF">BSF38_04109</name>
</gene>
<dbReference type="AlphaFoldDB" id="A0A1U7CUF3"/>
<name>A0A1U7CUF3_9BACT</name>
<feature type="domain" description="MaoC-like" evidence="1">
    <location>
        <begin position="22"/>
        <end position="115"/>
    </location>
</feature>
<dbReference type="PANTHER" id="PTHR43664">
    <property type="entry name" value="MONOAMINE OXIDASE-RELATED"/>
    <property type="match status" value="1"/>
</dbReference>
<accession>A0A1U7CUF3</accession>
<dbReference type="STRING" id="1387353.BSF38_04109"/>
<dbReference type="Pfam" id="PF01575">
    <property type="entry name" value="MaoC_dehydratas"/>
    <property type="match status" value="1"/>
</dbReference>
<dbReference type="PANTHER" id="PTHR43664:SF1">
    <property type="entry name" value="BETA-METHYLMALYL-COA DEHYDRATASE"/>
    <property type="match status" value="1"/>
</dbReference>
<dbReference type="Proteomes" id="UP000186309">
    <property type="component" value="Chromosome"/>
</dbReference>
<dbReference type="InterPro" id="IPR002539">
    <property type="entry name" value="MaoC-like_dom"/>
</dbReference>
<sequence>MTRHRVTLLGFADLVVGDEWESARRTVTETDVVLFAGLSGDFNPLHVDHDWSKNGPFGKPVAHGLLGLALAAGLASNAPRVDTIAFLAILEWKFLLPIAFGDTLRVISTIEAIQPQARGRRGLVTWHRRLLNQDDQLVQEGRTQTLVRARSVSDGDSTPQE</sequence>
<dbReference type="RefSeq" id="WP_076348751.1">
    <property type="nucleotide sequence ID" value="NZ_CP019082.1"/>
</dbReference>
<dbReference type="Gene3D" id="3.10.129.10">
    <property type="entry name" value="Hotdog Thioesterase"/>
    <property type="match status" value="1"/>
</dbReference>
<dbReference type="SUPFAM" id="SSF54637">
    <property type="entry name" value="Thioesterase/thiol ester dehydrase-isomerase"/>
    <property type="match status" value="1"/>
</dbReference>
<evidence type="ECO:0000313" key="2">
    <source>
        <dbReference type="EMBL" id="APW62561.1"/>
    </source>
</evidence>
<keyword evidence="3" id="KW-1185">Reference proteome</keyword>
<proteinExistence type="predicted"/>
<dbReference type="InterPro" id="IPR029069">
    <property type="entry name" value="HotDog_dom_sf"/>
</dbReference>
<organism evidence="2 3">
    <name type="scientific">Paludisphaera borealis</name>
    <dbReference type="NCBI Taxonomy" id="1387353"/>
    <lineage>
        <taxon>Bacteria</taxon>
        <taxon>Pseudomonadati</taxon>
        <taxon>Planctomycetota</taxon>
        <taxon>Planctomycetia</taxon>
        <taxon>Isosphaerales</taxon>
        <taxon>Isosphaeraceae</taxon>
        <taxon>Paludisphaera</taxon>
    </lineage>
</organism>
<dbReference type="EMBL" id="CP019082">
    <property type="protein sequence ID" value="APW62561.1"/>
    <property type="molecule type" value="Genomic_DNA"/>
</dbReference>
<protein>
    <submittedName>
        <fullName evidence="2">Bifunctional protein PaaZ</fullName>
    </submittedName>
</protein>
<dbReference type="OrthoDB" id="9801625at2"/>
<reference evidence="3" key="1">
    <citation type="submission" date="2016-12" db="EMBL/GenBank/DDBJ databases">
        <title>Comparative genomics of four Isosphaeraceae planctomycetes: a common pool of plasmids and glycoside hydrolase genes.</title>
        <authorList>
            <person name="Ivanova A."/>
        </authorList>
    </citation>
    <scope>NUCLEOTIDE SEQUENCE [LARGE SCALE GENOMIC DNA]</scope>
    <source>
        <strain evidence="3">PX4</strain>
    </source>
</reference>